<reference evidence="1" key="2">
    <citation type="submission" date="2021-04" db="EMBL/GenBank/DDBJ databases">
        <authorList>
            <person name="Karlyshev A.V."/>
        </authorList>
    </citation>
    <scope>NUCLEOTIDE SEQUENCE</scope>
    <source>
        <strain evidence="1">LMG 29479</strain>
    </source>
</reference>
<gene>
    <name evidence="2" type="ORF">KB893_012860</name>
    <name evidence="1" type="ORF">KB893_15465</name>
</gene>
<proteinExistence type="predicted"/>
<keyword evidence="3" id="KW-1185">Reference proteome</keyword>
<dbReference type="RefSeq" id="WP_211927785.1">
    <property type="nucleotide sequence ID" value="NZ_JAGQFT020000008.1"/>
</dbReference>
<evidence type="ECO:0000313" key="3">
    <source>
        <dbReference type="Proteomes" id="UP000675747"/>
    </source>
</evidence>
<dbReference type="EMBL" id="JAGQFT020000008">
    <property type="protein sequence ID" value="MBS7458022.1"/>
    <property type="molecule type" value="Genomic_DNA"/>
</dbReference>
<reference evidence="2 3" key="1">
    <citation type="journal article" date="2021" name="Microbiol. Resour. Announc.">
        <title>Draft Genome Sequence of Coralloluteibacterium stylophorae LMG 29479T.</title>
        <authorList>
            <person name="Karlyshev A.V."/>
            <person name="Kudryashova E.B."/>
            <person name="Ariskina E.V."/>
            <person name="Conroy A.P."/>
            <person name="Abidueva E.Y."/>
        </authorList>
    </citation>
    <scope>NUCLEOTIDE SEQUENCE [LARGE SCALE GENOMIC DNA]</scope>
    <source>
        <strain evidence="2 3">LMG 29479</strain>
    </source>
</reference>
<name>A0A8J7VVS3_9GAMM</name>
<comment type="caution">
    <text evidence="1">The sequence shown here is derived from an EMBL/GenBank/DDBJ whole genome shotgun (WGS) entry which is preliminary data.</text>
</comment>
<dbReference type="Proteomes" id="UP000675747">
    <property type="component" value="Unassembled WGS sequence"/>
</dbReference>
<organism evidence="1">
    <name type="scientific">Coralloluteibacterium stylophorae</name>
    <dbReference type="NCBI Taxonomy" id="1776034"/>
    <lineage>
        <taxon>Bacteria</taxon>
        <taxon>Pseudomonadati</taxon>
        <taxon>Pseudomonadota</taxon>
        <taxon>Gammaproteobacteria</taxon>
        <taxon>Lysobacterales</taxon>
        <taxon>Lysobacteraceae</taxon>
        <taxon>Coralloluteibacterium</taxon>
    </lineage>
</organism>
<dbReference type="EMBL" id="JAGQFT010000196">
    <property type="protein sequence ID" value="MBR0563897.1"/>
    <property type="molecule type" value="Genomic_DNA"/>
</dbReference>
<evidence type="ECO:0000313" key="1">
    <source>
        <dbReference type="EMBL" id="MBR0563897.1"/>
    </source>
</evidence>
<sequence>MTPRPPPMDPSRLERLLDAYGGDPARWPERERAAALALLAADPVARARTEAAAGFDALIALPQADASPRLRQRVLATIPAPRPTLGERLRTLFEPFGGWRMAGPAFAASLALGVAFGALMPKDDSLAPGEALVQYAQLDDRYAEFSP</sequence>
<dbReference type="AlphaFoldDB" id="A0A8J7VVS3"/>
<protein>
    <submittedName>
        <fullName evidence="1">Uncharacterized protein</fullName>
    </submittedName>
</protein>
<evidence type="ECO:0000313" key="2">
    <source>
        <dbReference type="EMBL" id="MBS7458022.1"/>
    </source>
</evidence>
<accession>A0A8J7VVS3</accession>